<dbReference type="FunFam" id="1.20.1070.10:FF:000003">
    <property type="entry name" value="Olfactory receptor"/>
    <property type="match status" value="2"/>
</dbReference>
<evidence type="ECO:0000256" key="4">
    <source>
        <dbReference type="ARBA" id="ARBA00022692"/>
    </source>
</evidence>
<keyword evidence="4 11" id="KW-0812">Transmembrane</keyword>
<evidence type="ECO:0000259" key="14">
    <source>
        <dbReference type="PROSITE" id="PS50262"/>
    </source>
</evidence>
<feature type="transmembrane region" description="Helical" evidence="13">
    <location>
        <begin position="321"/>
        <end position="341"/>
    </location>
</feature>
<organism evidence="15 16">
    <name type="scientific">Bos indicus x Bos taurus</name>
    <name type="common">Hybrid cattle</name>
    <dbReference type="NCBI Taxonomy" id="30522"/>
    <lineage>
        <taxon>Eukaryota</taxon>
        <taxon>Metazoa</taxon>
        <taxon>Chordata</taxon>
        <taxon>Craniata</taxon>
        <taxon>Vertebrata</taxon>
        <taxon>Euteleostomi</taxon>
        <taxon>Mammalia</taxon>
        <taxon>Eutheria</taxon>
        <taxon>Laurasiatheria</taxon>
        <taxon>Artiodactyla</taxon>
        <taxon>Ruminantia</taxon>
        <taxon>Pecora</taxon>
        <taxon>Bovidae</taxon>
        <taxon>Bovinae</taxon>
        <taxon>Bos</taxon>
    </lineage>
</organism>
<protein>
    <recommendedName>
        <fullName evidence="14">G-protein coupled receptors family 1 profile domain-containing protein</fullName>
    </recommendedName>
</protein>
<feature type="transmembrane region" description="Helical" evidence="13">
    <location>
        <begin position="186"/>
        <end position="208"/>
    </location>
</feature>
<dbReference type="PROSITE" id="PS00237">
    <property type="entry name" value="G_PROTEIN_RECEP_F1_1"/>
    <property type="match status" value="1"/>
</dbReference>
<reference evidence="15" key="2">
    <citation type="submission" date="2025-08" db="UniProtKB">
        <authorList>
            <consortium name="Ensembl"/>
        </authorList>
    </citation>
    <scope>IDENTIFICATION</scope>
</reference>
<keyword evidence="7 11" id="KW-0297">G-protein coupled receptor</keyword>
<dbReference type="Ensembl" id="ENSBIXT00000022955.1">
    <property type="protein sequence ID" value="ENSBIXP00000012824.1"/>
    <property type="gene ID" value="ENSBIXG00000017863.1"/>
</dbReference>
<feature type="transmembrane region" description="Helical" evidence="13">
    <location>
        <begin position="406"/>
        <end position="430"/>
    </location>
</feature>
<dbReference type="PANTHER" id="PTHR26452">
    <property type="entry name" value="OLFACTORY RECEPTOR"/>
    <property type="match status" value="1"/>
</dbReference>
<name>A0A4W2CM30_BOBOX</name>
<feature type="transmembrane region" description="Helical" evidence="13">
    <location>
        <begin position="233"/>
        <end position="263"/>
    </location>
</feature>
<evidence type="ECO:0000256" key="5">
    <source>
        <dbReference type="ARBA" id="ARBA00022725"/>
    </source>
</evidence>
<evidence type="ECO:0000256" key="6">
    <source>
        <dbReference type="ARBA" id="ARBA00022989"/>
    </source>
</evidence>
<keyword evidence="6 13" id="KW-1133">Transmembrane helix</keyword>
<feature type="transmembrane region" description="Helical" evidence="13">
    <location>
        <begin position="455"/>
        <end position="483"/>
    </location>
</feature>
<evidence type="ECO:0000256" key="11">
    <source>
        <dbReference type="RuleBase" id="RU000688"/>
    </source>
</evidence>
<evidence type="ECO:0000256" key="13">
    <source>
        <dbReference type="SAM" id="Phobius"/>
    </source>
</evidence>
<dbReference type="GO" id="GO:0004930">
    <property type="term" value="F:G protein-coupled receptor activity"/>
    <property type="evidence" value="ECO:0007669"/>
    <property type="project" value="UniProtKB-KW"/>
</dbReference>
<proteinExistence type="inferred from homology"/>
<evidence type="ECO:0000256" key="7">
    <source>
        <dbReference type="ARBA" id="ARBA00023040"/>
    </source>
</evidence>
<dbReference type="OMA" id="IYNQSTH"/>
<feature type="transmembrane region" description="Helical" evidence="13">
    <location>
        <begin position="284"/>
        <end position="309"/>
    </location>
</feature>
<evidence type="ECO:0000256" key="3">
    <source>
        <dbReference type="ARBA" id="ARBA00022475"/>
    </source>
</evidence>
<comment type="subcellular location">
    <subcellularLocation>
        <location evidence="2">Cell membrane</location>
        <topology evidence="2">Multi-pass membrane protein</topology>
    </subcellularLocation>
</comment>
<dbReference type="CDD" id="cd15417">
    <property type="entry name" value="7tmA_OR5A1-like"/>
    <property type="match status" value="1"/>
</dbReference>
<dbReference type="InterPro" id="IPR000725">
    <property type="entry name" value="Olfact_rcpt"/>
</dbReference>
<dbReference type="InterPro" id="IPR050516">
    <property type="entry name" value="Olfactory_GPCR"/>
</dbReference>
<dbReference type="SUPFAM" id="SSF81321">
    <property type="entry name" value="Family A G protein-coupled receptor-like"/>
    <property type="match status" value="2"/>
</dbReference>
<dbReference type="InterPro" id="IPR000276">
    <property type="entry name" value="GPCR_Rhodpsn"/>
</dbReference>
<keyword evidence="9 11" id="KW-0675">Receptor</keyword>
<feature type="transmembrane region" description="Helical" evidence="13">
    <location>
        <begin position="353"/>
        <end position="370"/>
    </location>
</feature>
<feature type="transmembrane region" description="Helical" evidence="13">
    <location>
        <begin position="535"/>
        <end position="554"/>
    </location>
</feature>
<dbReference type="GO" id="GO:0004984">
    <property type="term" value="F:olfactory receptor activity"/>
    <property type="evidence" value="ECO:0007669"/>
    <property type="project" value="InterPro"/>
</dbReference>
<feature type="transmembrane region" description="Helical" evidence="13">
    <location>
        <begin position="63"/>
        <end position="88"/>
    </location>
</feature>
<dbReference type="InterPro" id="IPR017452">
    <property type="entry name" value="GPCR_Rhodpsn_7TM"/>
</dbReference>
<keyword evidence="5" id="KW-0552">Olfaction</keyword>
<evidence type="ECO:0000256" key="8">
    <source>
        <dbReference type="ARBA" id="ARBA00023136"/>
    </source>
</evidence>
<keyword evidence="3" id="KW-1003">Cell membrane</keyword>
<reference evidence="15 16" key="1">
    <citation type="submission" date="2018-11" db="EMBL/GenBank/DDBJ databases">
        <title>Haplotype-resolved cattle genomes.</title>
        <authorList>
            <person name="Low W.Y."/>
            <person name="Tearle R."/>
            <person name="Bickhart D.M."/>
            <person name="Rosen B.D."/>
            <person name="Koren S."/>
            <person name="Rhie A."/>
            <person name="Hiendleder S."/>
            <person name="Phillippy A.M."/>
            <person name="Smith T.P.L."/>
            <person name="Williams J.L."/>
        </authorList>
    </citation>
    <scope>NUCLEOTIDE SEQUENCE [LARGE SCALE GENOMIC DNA]</scope>
</reference>
<dbReference type="AlphaFoldDB" id="A0A4W2CM30"/>
<dbReference type="Proteomes" id="UP000314981">
    <property type="component" value="Chromosome 15"/>
</dbReference>
<evidence type="ECO:0000256" key="2">
    <source>
        <dbReference type="ARBA" id="ARBA00004651"/>
    </source>
</evidence>
<comment type="function">
    <text evidence="1">Putative odorant or sperm cell receptor.</text>
</comment>
<reference evidence="15" key="3">
    <citation type="submission" date="2025-09" db="UniProtKB">
        <authorList>
            <consortium name="Ensembl"/>
        </authorList>
    </citation>
    <scope>IDENTIFICATION</scope>
</reference>
<dbReference type="PROSITE" id="PS50262">
    <property type="entry name" value="G_PROTEIN_RECEP_F1_2"/>
    <property type="match status" value="2"/>
</dbReference>
<feature type="compositionally biased region" description="Polar residues" evidence="12">
    <location>
        <begin position="12"/>
        <end position="21"/>
    </location>
</feature>
<keyword evidence="10 11" id="KW-0807">Transducer</keyword>
<accession>A0A4W2CM30</accession>
<dbReference type="PRINTS" id="PR00245">
    <property type="entry name" value="OLFACTORYR"/>
</dbReference>
<keyword evidence="5" id="KW-0716">Sensory transduction</keyword>
<dbReference type="PRINTS" id="PR00237">
    <property type="entry name" value="GPCRRHODOPSN"/>
</dbReference>
<sequence>MTFATGGVPHLGSQQSPAFQTDSLPTELSESQKRQSIKPMIGGGNITEITHFILLGFSDFPRIIVVLFVVFLAIYILTLTWNLSLLILIRMDSHLHTPMYFFLSNLSFMDICYVTSTAPKMLYDFFQERQTITFVACAVQYFVFSTMGLSESCLMTAMAYDRYAAICNPLLYSSVMSPALCGRMVLGSYLAGLSATVFQLCAMLQLHFCGPNVINHFFCDLPQLLVLSCTDTFFLHLLTIILTMIFGVINVSVIMISYVYIVISIMKITTGSGRSKAFNTCASHLTAVTLFYTSGIYLVTVSWNLGLIAVIRMDSRLHTPMYFFLSNLSLLDTCYISIIAPRMLSDFFRKHKLISFTGCIMQYFLFSSLGLTECSLLAAMAYDCYVAICSPLLYTATMCPSLCLQMVAGSCVTGFLGSFIQLCALLQLHFCGPNIINHFFCDLPQLLTLSCSDTLFFQVMTSVLTVIFGLMSVLVIMISYGYIVATIVKITSAEGRSKAFNTCASHLTAVTLFFGSGIFVYMYPNSGGSSSQSKLASVLYTVIIPMLNPLIYSLRNKEIKDALSIRKKKLFSWCY</sequence>
<dbReference type="GO" id="GO:0005886">
    <property type="term" value="C:plasma membrane"/>
    <property type="evidence" value="ECO:0007669"/>
    <property type="project" value="UniProtKB-SubCell"/>
</dbReference>
<keyword evidence="16" id="KW-1185">Reference proteome</keyword>
<evidence type="ECO:0000256" key="12">
    <source>
        <dbReference type="SAM" id="MobiDB-lite"/>
    </source>
</evidence>
<feature type="domain" description="G-protein coupled receptors family 1 profile" evidence="14">
    <location>
        <begin position="81"/>
        <end position="340"/>
    </location>
</feature>
<evidence type="ECO:0000256" key="9">
    <source>
        <dbReference type="ARBA" id="ARBA00023170"/>
    </source>
</evidence>
<keyword evidence="8 13" id="KW-0472">Membrane</keyword>
<feature type="transmembrane region" description="Helical" evidence="13">
    <location>
        <begin position="376"/>
        <end position="394"/>
    </location>
</feature>
<evidence type="ECO:0000313" key="16">
    <source>
        <dbReference type="Proteomes" id="UP000314981"/>
    </source>
</evidence>
<evidence type="ECO:0000256" key="1">
    <source>
        <dbReference type="ARBA" id="ARBA00003929"/>
    </source>
</evidence>
<dbReference type="Gene3D" id="1.20.1070.10">
    <property type="entry name" value="Rhodopsin 7-helix transmembrane proteins"/>
    <property type="match status" value="2"/>
</dbReference>
<feature type="transmembrane region" description="Helical" evidence="13">
    <location>
        <begin position="100"/>
        <end position="119"/>
    </location>
</feature>
<feature type="domain" description="G-protein coupled receptors family 1 profile" evidence="14">
    <location>
        <begin position="336"/>
        <end position="552"/>
    </location>
</feature>
<evidence type="ECO:0000256" key="10">
    <source>
        <dbReference type="ARBA" id="ARBA00023224"/>
    </source>
</evidence>
<feature type="transmembrane region" description="Helical" evidence="13">
    <location>
        <begin position="131"/>
        <end position="149"/>
    </location>
</feature>
<dbReference type="Pfam" id="PF00001">
    <property type="entry name" value="7tm_1"/>
    <property type="match status" value="1"/>
</dbReference>
<dbReference type="Pfam" id="PF13853">
    <property type="entry name" value="7tm_4"/>
    <property type="match status" value="1"/>
</dbReference>
<feature type="region of interest" description="Disordered" evidence="12">
    <location>
        <begin position="1"/>
        <end position="21"/>
    </location>
</feature>
<evidence type="ECO:0000313" key="15">
    <source>
        <dbReference type="Ensembl" id="ENSBIXP00000012824.1"/>
    </source>
</evidence>
<feature type="transmembrane region" description="Helical" evidence="13">
    <location>
        <begin position="504"/>
        <end position="523"/>
    </location>
</feature>
<comment type="similarity">
    <text evidence="11">Belongs to the G-protein coupled receptor 1 family.</text>
</comment>